<keyword evidence="11" id="KW-1185">Reference proteome</keyword>
<dbReference type="PANTHER" id="PTHR45953">
    <property type="entry name" value="IDURONATE 2-SULFATASE"/>
    <property type="match status" value="1"/>
</dbReference>
<dbReference type="Proteomes" id="UP000001887">
    <property type="component" value="Chromosome"/>
</dbReference>
<evidence type="ECO:0000256" key="5">
    <source>
        <dbReference type="ARBA" id="ARBA00022801"/>
    </source>
</evidence>
<feature type="domain" description="Sulfatase N-terminal" evidence="9">
    <location>
        <begin position="32"/>
        <end position="363"/>
    </location>
</feature>
<dbReference type="PANTHER" id="PTHR45953:SF1">
    <property type="entry name" value="IDURONATE 2-SULFATASE"/>
    <property type="match status" value="1"/>
</dbReference>
<dbReference type="Gene3D" id="3.40.720.10">
    <property type="entry name" value="Alkaline Phosphatase, subunit A"/>
    <property type="match status" value="1"/>
</dbReference>
<dbReference type="EMBL" id="CP001848">
    <property type="protein sequence ID" value="ADB17351.1"/>
    <property type="molecule type" value="Genomic_DNA"/>
</dbReference>
<dbReference type="InterPro" id="IPR017850">
    <property type="entry name" value="Alkaline_phosphatase_core_sf"/>
</dbReference>
<reference evidence="10 11" key="1">
    <citation type="journal article" date="2009" name="Stand. Genomic Sci.">
        <title>Complete genome sequence of Pirellula staleyi type strain (ATCC 27377).</title>
        <authorList>
            <person name="Clum A."/>
            <person name="Tindall B.J."/>
            <person name="Sikorski J."/>
            <person name="Ivanova N."/>
            <person name="Mavrommatis K."/>
            <person name="Lucas S."/>
            <person name="Glavina del Rio T."/>
            <person name="Nolan M."/>
            <person name="Chen F."/>
            <person name="Tice H."/>
            <person name="Pitluck S."/>
            <person name="Cheng J.F."/>
            <person name="Chertkov O."/>
            <person name="Brettin T."/>
            <person name="Han C."/>
            <person name="Detter J.C."/>
            <person name="Kuske C."/>
            <person name="Bruce D."/>
            <person name="Goodwin L."/>
            <person name="Ovchinikova G."/>
            <person name="Pati A."/>
            <person name="Mikhailova N."/>
            <person name="Chen A."/>
            <person name="Palaniappan K."/>
            <person name="Land M."/>
            <person name="Hauser L."/>
            <person name="Chang Y.J."/>
            <person name="Jeffries C.D."/>
            <person name="Chain P."/>
            <person name="Rohde M."/>
            <person name="Goker M."/>
            <person name="Bristow J."/>
            <person name="Eisen J.A."/>
            <person name="Markowitz V."/>
            <person name="Hugenholtz P."/>
            <person name="Kyrpides N.C."/>
            <person name="Klenk H.P."/>
            <person name="Lapidus A."/>
        </authorList>
    </citation>
    <scope>NUCLEOTIDE SEQUENCE [LARGE SCALE GENOMIC DNA]</scope>
    <source>
        <strain evidence="11">ATCC 27377 / DSM 6068 / ICPB 4128</strain>
    </source>
</reference>
<dbReference type="CDD" id="cd16030">
    <property type="entry name" value="iduronate-2-sulfatase"/>
    <property type="match status" value="1"/>
</dbReference>
<keyword evidence="3" id="KW-0479">Metal-binding</keyword>
<comment type="cofactor">
    <cofactor evidence="1">
        <name>Ca(2+)</name>
        <dbReference type="ChEBI" id="CHEBI:29108"/>
    </cofactor>
</comment>
<comment type="similarity">
    <text evidence="2">Belongs to the sulfatase family.</text>
</comment>
<evidence type="ECO:0000259" key="9">
    <source>
        <dbReference type="Pfam" id="PF00884"/>
    </source>
</evidence>
<feature type="region of interest" description="Disordered" evidence="7">
    <location>
        <begin position="453"/>
        <end position="483"/>
    </location>
</feature>
<dbReference type="KEGG" id="psl:Psta_2682"/>
<dbReference type="SUPFAM" id="SSF53649">
    <property type="entry name" value="Alkaline phosphatase-like"/>
    <property type="match status" value="1"/>
</dbReference>
<evidence type="ECO:0000256" key="6">
    <source>
        <dbReference type="ARBA" id="ARBA00022837"/>
    </source>
</evidence>
<evidence type="ECO:0000256" key="1">
    <source>
        <dbReference type="ARBA" id="ARBA00001913"/>
    </source>
</evidence>
<feature type="chain" id="PRO_5003034687" evidence="8">
    <location>
        <begin position="22"/>
        <end position="483"/>
    </location>
</feature>
<dbReference type="HOGENOM" id="CLU_006332_9_0_0"/>
<dbReference type="InterPro" id="IPR000917">
    <property type="entry name" value="Sulfatase_N"/>
</dbReference>
<gene>
    <name evidence="10" type="ordered locus">Psta_2682</name>
</gene>
<dbReference type="GO" id="GO:0005737">
    <property type="term" value="C:cytoplasm"/>
    <property type="evidence" value="ECO:0007669"/>
    <property type="project" value="TreeGrafter"/>
</dbReference>
<accession>D2R6Q1</accession>
<keyword evidence="5" id="KW-0378">Hydrolase</keyword>
<dbReference type="GO" id="GO:0046872">
    <property type="term" value="F:metal ion binding"/>
    <property type="evidence" value="ECO:0007669"/>
    <property type="project" value="UniProtKB-KW"/>
</dbReference>
<evidence type="ECO:0000256" key="2">
    <source>
        <dbReference type="ARBA" id="ARBA00008779"/>
    </source>
</evidence>
<keyword evidence="4 8" id="KW-0732">Signal</keyword>
<protein>
    <submittedName>
        <fullName evidence="10">Sulfatase</fullName>
    </submittedName>
</protein>
<evidence type="ECO:0000313" key="11">
    <source>
        <dbReference type="Proteomes" id="UP000001887"/>
    </source>
</evidence>
<evidence type="ECO:0000256" key="4">
    <source>
        <dbReference type="ARBA" id="ARBA00022729"/>
    </source>
</evidence>
<keyword evidence="6" id="KW-0106">Calcium</keyword>
<proteinExistence type="inferred from homology"/>
<evidence type="ECO:0000313" key="10">
    <source>
        <dbReference type="EMBL" id="ADB17351.1"/>
    </source>
</evidence>
<dbReference type="InterPro" id="IPR035874">
    <property type="entry name" value="IDS"/>
</dbReference>
<evidence type="ECO:0000256" key="8">
    <source>
        <dbReference type="SAM" id="SignalP"/>
    </source>
</evidence>
<organism evidence="10 11">
    <name type="scientific">Pirellula staleyi (strain ATCC 27377 / DSM 6068 / ICPB 4128)</name>
    <name type="common">Pirella staleyi</name>
    <dbReference type="NCBI Taxonomy" id="530564"/>
    <lineage>
        <taxon>Bacteria</taxon>
        <taxon>Pseudomonadati</taxon>
        <taxon>Planctomycetota</taxon>
        <taxon>Planctomycetia</taxon>
        <taxon>Pirellulales</taxon>
        <taxon>Pirellulaceae</taxon>
        <taxon>Pirellula</taxon>
    </lineage>
</organism>
<dbReference type="Pfam" id="PF00884">
    <property type="entry name" value="Sulfatase"/>
    <property type="match status" value="1"/>
</dbReference>
<dbReference type="eggNOG" id="COG3119">
    <property type="taxonomic scope" value="Bacteria"/>
</dbReference>
<dbReference type="AlphaFoldDB" id="D2R6Q1"/>
<feature type="signal peptide" evidence="8">
    <location>
        <begin position="1"/>
        <end position="21"/>
    </location>
</feature>
<dbReference type="GO" id="GO:0004423">
    <property type="term" value="F:iduronate-2-sulfatase activity"/>
    <property type="evidence" value="ECO:0007669"/>
    <property type="project" value="InterPro"/>
</dbReference>
<evidence type="ECO:0000256" key="7">
    <source>
        <dbReference type="SAM" id="MobiDB-lite"/>
    </source>
</evidence>
<evidence type="ECO:0000256" key="3">
    <source>
        <dbReference type="ARBA" id="ARBA00022723"/>
    </source>
</evidence>
<sequence length="483" mass="53926" precursor="true">MTRMSLVVLFFSLLIAQHVTADDQNRSATEHPDVLFIAVDDMNDWIEPLGGHPNARTPNLNRLAKMGVTFTQAHCAAPACNPSRAAIMTGVRPSTSGVYHNDQPWRPALPDAITLPQLFWKHGYKVVGGGKIFHNAYNDNDSWQVWKKAGDFPEPKQVPNSGIANAAHFDWGPVDATDQQMGDHTTVDWAIQHLQAERQEPLFLACGLIRPHLPFYAPQKYFDQFPLDKIELPKILNTDLDDVPEAGKRMAKPEGDHRKVIEAGQHRAAVQAYLASIAYADYEIGRLLDALEKSPRGKNTIVVLWGDHGWHLGEKLHWRKFSLWEEATRSPLFIYVPGMTTPGARCARPVSLMDITPTLAELCHLKKLDTWEATSLVPLLKDGSAEWNTPALCTHGKNNHSLRSEQYRYIVYADGSEELYDHTSDPQEWKNLAADPKLASVKQSLRKYLPLINAPDAPKGKALPSNKPAGKKGKKAANIDMTK</sequence>
<name>D2R6Q1_PIRSD</name>